<keyword evidence="1" id="KW-0009">Actin-binding</keyword>
<protein>
    <submittedName>
        <fullName evidence="2">Uncharacterized protein</fullName>
    </submittedName>
</protein>
<dbReference type="InterPro" id="IPR002017">
    <property type="entry name" value="Spectrin_repeat"/>
</dbReference>
<comment type="caution">
    <text evidence="2">The sequence shown here is derived from an EMBL/GenBank/DDBJ whole genome shotgun (WGS) entry which is preliminary data.</text>
</comment>
<accession>A0A5J5CRZ6</accession>
<evidence type="ECO:0000313" key="2">
    <source>
        <dbReference type="EMBL" id="KAA8582411.1"/>
    </source>
</evidence>
<evidence type="ECO:0000313" key="3">
    <source>
        <dbReference type="Proteomes" id="UP000327493"/>
    </source>
</evidence>
<dbReference type="Gene3D" id="1.20.58.60">
    <property type="match status" value="1"/>
</dbReference>
<reference evidence="2 3" key="1">
    <citation type="submission" date="2019-08" db="EMBL/GenBank/DDBJ databases">
        <title>A chromosome-level genome assembly, high-density linkage maps, and genome scans reveal the genomic architecture of hybrid incompatibilities underlying speciation via character displacement in darters (Percidae: Etheostominae).</title>
        <authorList>
            <person name="Moran R.L."/>
            <person name="Catchen J.M."/>
            <person name="Fuller R.C."/>
        </authorList>
    </citation>
    <scope>NUCLEOTIDE SEQUENCE [LARGE SCALE GENOMIC DNA]</scope>
    <source>
        <strain evidence="2">EspeVRDwgs_2016</strain>
        <tissue evidence="2">Muscle</tissue>
    </source>
</reference>
<evidence type="ECO:0000256" key="1">
    <source>
        <dbReference type="ARBA" id="ARBA00023203"/>
    </source>
</evidence>
<dbReference type="PANTHER" id="PTHR11915">
    <property type="entry name" value="SPECTRIN/FILAMIN RELATED CYTOSKELETAL PROTEIN"/>
    <property type="match status" value="1"/>
</dbReference>
<dbReference type="GO" id="GO:0003779">
    <property type="term" value="F:actin binding"/>
    <property type="evidence" value="ECO:0007669"/>
    <property type="project" value="UniProtKB-KW"/>
</dbReference>
<gene>
    <name evidence="2" type="ORF">FQN60_009151</name>
</gene>
<keyword evidence="3" id="KW-1185">Reference proteome</keyword>
<feature type="non-terminal residue" evidence="2">
    <location>
        <position position="156"/>
    </location>
</feature>
<dbReference type="AlphaFoldDB" id="A0A5J5CRZ6"/>
<feature type="non-terminal residue" evidence="2">
    <location>
        <position position="1"/>
    </location>
</feature>
<dbReference type="Pfam" id="PF00435">
    <property type="entry name" value="Spectrin"/>
    <property type="match status" value="1"/>
</dbReference>
<dbReference type="SUPFAM" id="SSF46966">
    <property type="entry name" value="Spectrin repeat"/>
    <property type="match status" value="2"/>
</dbReference>
<dbReference type="Proteomes" id="UP000327493">
    <property type="component" value="Chromosome 20"/>
</dbReference>
<dbReference type="EMBL" id="VOFY01000020">
    <property type="protein sequence ID" value="KAA8582411.1"/>
    <property type="molecule type" value="Genomic_DNA"/>
</dbReference>
<organism evidence="2 3">
    <name type="scientific">Etheostoma spectabile</name>
    <name type="common">orangethroat darter</name>
    <dbReference type="NCBI Taxonomy" id="54343"/>
    <lineage>
        <taxon>Eukaryota</taxon>
        <taxon>Metazoa</taxon>
        <taxon>Chordata</taxon>
        <taxon>Craniata</taxon>
        <taxon>Vertebrata</taxon>
        <taxon>Euteleostomi</taxon>
        <taxon>Actinopterygii</taxon>
        <taxon>Neopterygii</taxon>
        <taxon>Teleostei</taxon>
        <taxon>Neoteleostei</taxon>
        <taxon>Acanthomorphata</taxon>
        <taxon>Eupercaria</taxon>
        <taxon>Perciformes</taxon>
        <taxon>Percoidei</taxon>
        <taxon>Percidae</taxon>
        <taxon>Etheostomatinae</taxon>
        <taxon>Etheostoma</taxon>
    </lineage>
</organism>
<sequence length="156" mass="17598">HLVSESLPGVLGRFETLLRLSAARRAALEDQLRLYVFEREAKELQTWLTSKKAVLQKKLEVLVSEVSGLGLSRLTSVQQLGRGLQGDGPARGRGDALGRLWDELNSSIRTREQFDHDVDELKGWMAEKEAVLDSEDQDLDQDLHSIQTLLRQHEAL</sequence>
<proteinExistence type="predicted"/>
<name>A0A5J5CRZ6_9PERO</name>